<dbReference type="InterPro" id="IPR051175">
    <property type="entry name" value="CLK_kinases"/>
</dbReference>
<accession>X6LJP4</accession>
<evidence type="ECO:0000313" key="7">
    <source>
        <dbReference type="EMBL" id="ETO00915.1"/>
    </source>
</evidence>
<evidence type="ECO:0000256" key="1">
    <source>
        <dbReference type="ARBA" id="ARBA00022527"/>
    </source>
</evidence>
<dbReference type="OrthoDB" id="283111at2759"/>
<dbReference type="GO" id="GO:0004674">
    <property type="term" value="F:protein serine/threonine kinase activity"/>
    <property type="evidence" value="ECO:0007669"/>
    <property type="project" value="UniProtKB-KW"/>
</dbReference>
<keyword evidence="4" id="KW-0418">Kinase</keyword>
<evidence type="ECO:0000256" key="5">
    <source>
        <dbReference type="ARBA" id="ARBA00022840"/>
    </source>
</evidence>
<dbReference type="AlphaFoldDB" id="X6LJP4"/>
<evidence type="ECO:0000256" key="2">
    <source>
        <dbReference type="ARBA" id="ARBA00022679"/>
    </source>
</evidence>
<name>X6LJP4_RETFI</name>
<dbReference type="PANTHER" id="PTHR45646">
    <property type="entry name" value="SERINE/THREONINE-PROTEIN KINASE DOA-RELATED"/>
    <property type="match status" value="1"/>
</dbReference>
<keyword evidence="8" id="KW-1185">Reference proteome</keyword>
<evidence type="ECO:0000256" key="4">
    <source>
        <dbReference type="ARBA" id="ARBA00022777"/>
    </source>
</evidence>
<feature type="domain" description="Protein kinase" evidence="6">
    <location>
        <begin position="1"/>
        <end position="204"/>
    </location>
</feature>
<dbReference type="InterPro" id="IPR000719">
    <property type="entry name" value="Prot_kinase_dom"/>
</dbReference>
<evidence type="ECO:0000313" key="8">
    <source>
        <dbReference type="Proteomes" id="UP000023152"/>
    </source>
</evidence>
<keyword evidence="3" id="KW-0547">Nucleotide-binding</keyword>
<evidence type="ECO:0000259" key="6">
    <source>
        <dbReference type="PROSITE" id="PS50011"/>
    </source>
</evidence>
<sequence length="204" mass="23590">KENTKKNKEKDKEKGCQSNDYSCDTKGYIIFQPNLIIMGGRFSLKTPSHTPAHKHVKHDFQTKRAIKIIQSIYKYQVLIFVITKKVAAKTELAVLQKICSNDPHEESHCVHLLENGLYKGHPLLDIIITDLKPENIMLENDETISHTSSNRQLYYTSKDCSIRLIDFGSAVFERGLHHMHLIQTRHYRAPEVVYHMGWNFSADI</sequence>
<proteinExistence type="predicted"/>
<dbReference type="Gene3D" id="1.10.510.10">
    <property type="entry name" value="Transferase(Phosphotransferase) domain 1"/>
    <property type="match status" value="1"/>
</dbReference>
<dbReference type="PANTHER" id="PTHR45646:SF11">
    <property type="entry name" value="SERINE_THREONINE-PROTEIN KINASE DOA"/>
    <property type="match status" value="1"/>
</dbReference>
<dbReference type="EMBL" id="ASPP01039677">
    <property type="protein sequence ID" value="ETO00915.1"/>
    <property type="molecule type" value="Genomic_DNA"/>
</dbReference>
<dbReference type="GO" id="GO:0005634">
    <property type="term" value="C:nucleus"/>
    <property type="evidence" value="ECO:0007669"/>
    <property type="project" value="TreeGrafter"/>
</dbReference>
<reference evidence="7 8" key="1">
    <citation type="journal article" date="2013" name="Curr. Biol.">
        <title>The Genome of the Foraminiferan Reticulomyxa filosa.</title>
        <authorList>
            <person name="Glockner G."/>
            <person name="Hulsmann N."/>
            <person name="Schleicher M."/>
            <person name="Noegel A.A."/>
            <person name="Eichinger L."/>
            <person name="Gallinger C."/>
            <person name="Pawlowski J."/>
            <person name="Sierra R."/>
            <person name="Euteneuer U."/>
            <person name="Pillet L."/>
            <person name="Moustafa A."/>
            <person name="Platzer M."/>
            <person name="Groth M."/>
            <person name="Szafranski K."/>
            <person name="Schliwa M."/>
        </authorList>
    </citation>
    <scope>NUCLEOTIDE SEQUENCE [LARGE SCALE GENOMIC DNA]</scope>
</reference>
<keyword evidence="5" id="KW-0067">ATP-binding</keyword>
<keyword evidence="2" id="KW-0808">Transferase</keyword>
<dbReference type="SUPFAM" id="SSF56112">
    <property type="entry name" value="Protein kinase-like (PK-like)"/>
    <property type="match status" value="1"/>
</dbReference>
<dbReference type="Pfam" id="PF00069">
    <property type="entry name" value="Pkinase"/>
    <property type="match status" value="1"/>
</dbReference>
<organism evidence="7 8">
    <name type="scientific">Reticulomyxa filosa</name>
    <dbReference type="NCBI Taxonomy" id="46433"/>
    <lineage>
        <taxon>Eukaryota</taxon>
        <taxon>Sar</taxon>
        <taxon>Rhizaria</taxon>
        <taxon>Retaria</taxon>
        <taxon>Foraminifera</taxon>
        <taxon>Monothalamids</taxon>
        <taxon>Reticulomyxidae</taxon>
        <taxon>Reticulomyxa</taxon>
    </lineage>
</organism>
<dbReference type="PROSITE" id="PS50011">
    <property type="entry name" value="PROTEIN_KINASE_DOM"/>
    <property type="match status" value="1"/>
</dbReference>
<gene>
    <name evidence="7" type="ORF">RFI_36524</name>
</gene>
<dbReference type="Proteomes" id="UP000023152">
    <property type="component" value="Unassembled WGS sequence"/>
</dbReference>
<dbReference type="GO" id="GO:0005524">
    <property type="term" value="F:ATP binding"/>
    <property type="evidence" value="ECO:0007669"/>
    <property type="project" value="UniProtKB-KW"/>
</dbReference>
<feature type="non-terminal residue" evidence="7">
    <location>
        <position position="1"/>
    </location>
</feature>
<dbReference type="InterPro" id="IPR011009">
    <property type="entry name" value="Kinase-like_dom_sf"/>
</dbReference>
<protein>
    <recommendedName>
        <fullName evidence="6">Protein kinase domain-containing protein</fullName>
    </recommendedName>
</protein>
<keyword evidence="1" id="KW-0723">Serine/threonine-protein kinase</keyword>
<evidence type="ECO:0000256" key="3">
    <source>
        <dbReference type="ARBA" id="ARBA00022741"/>
    </source>
</evidence>
<comment type="caution">
    <text evidence="7">The sequence shown here is derived from an EMBL/GenBank/DDBJ whole genome shotgun (WGS) entry which is preliminary data.</text>
</comment>